<feature type="compositionally biased region" description="Polar residues" evidence="1">
    <location>
        <begin position="603"/>
        <end position="618"/>
    </location>
</feature>
<feature type="compositionally biased region" description="Low complexity" evidence="1">
    <location>
        <begin position="171"/>
        <end position="190"/>
    </location>
</feature>
<evidence type="ECO:0000256" key="1">
    <source>
        <dbReference type="SAM" id="MobiDB-lite"/>
    </source>
</evidence>
<feature type="compositionally biased region" description="Low complexity" evidence="1">
    <location>
        <begin position="28"/>
        <end position="51"/>
    </location>
</feature>
<feature type="region of interest" description="Disordered" evidence="1">
    <location>
        <begin position="388"/>
        <end position="446"/>
    </location>
</feature>
<evidence type="ECO:0000313" key="3">
    <source>
        <dbReference type="Proteomes" id="UP000440578"/>
    </source>
</evidence>
<feature type="region of interest" description="Disordered" evidence="1">
    <location>
        <begin position="106"/>
        <end position="221"/>
    </location>
</feature>
<organism evidence="2 3">
    <name type="scientific">Amphibalanus amphitrite</name>
    <name type="common">Striped barnacle</name>
    <name type="synonym">Balanus amphitrite</name>
    <dbReference type="NCBI Taxonomy" id="1232801"/>
    <lineage>
        <taxon>Eukaryota</taxon>
        <taxon>Metazoa</taxon>
        <taxon>Ecdysozoa</taxon>
        <taxon>Arthropoda</taxon>
        <taxon>Crustacea</taxon>
        <taxon>Multicrustacea</taxon>
        <taxon>Cirripedia</taxon>
        <taxon>Thoracica</taxon>
        <taxon>Thoracicalcarea</taxon>
        <taxon>Balanomorpha</taxon>
        <taxon>Balanoidea</taxon>
        <taxon>Balanidae</taxon>
        <taxon>Amphibalaninae</taxon>
        <taxon>Amphibalanus</taxon>
    </lineage>
</organism>
<feature type="region of interest" description="Disordered" evidence="1">
    <location>
        <begin position="256"/>
        <end position="300"/>
    </location>
</feature>
<feature type="compositionally biased region" description="Basic and acidic residues" evidence="1">
    <location>
        <begin position="55"/>
        <end position="65"/>
    </location>
</feature>
<feature type="region of interest" description="Disordered" evidence="1">
    <location>
        <begin position="1"/>
        <end position="65"/>
    </location>
</feature>
<dbReference type="EMBL" id="VIIS01001707">
    <property type="protein sequence ID" value="KAF0294063.1"/>
    <property type="molecule type" value="Genomic_DNA"/>
</dbReference>
<gene>
    <name evidence="2" type="ORF">FJT64_008203</name>
</gene>
<accession>A0A6A4VK86</accession>
<reference evidence="2 3" key="1">
    <citation type="submission" date="2019-07" db="EMBL/GenBank/DDBJ databases">
        <title>Draft genome assembly of a fouling barnacle, Amphibalanus amphitrite (Darwin, 1854): The first reference genome for Thecostraca.</title>
        <authorList>
            <person name="Kim W."/>
        </authorList>
    </citation>
    <scope>NUCLEOTIDE SEQUENCE [LARGE SCALE GENOMIC DNA]</scope>
    <source>
        <strain evidence="2">SNU_AA5</strain>
        <tissue evidence="2">Soma without cirri and trophi</tissue>
    </source>
</reference>
<dbReference type="AlphaFoldDB" id="A0A6A4VK86"/>
<name>A0A6A4VK86_AMPAM</name>
<comment type="caution">
    <text evidence="2">The sequence shown here is derived from an EMBL/GenBank/DDBJ whole genome shotgun (WGS) entry which is preliminary data.</text>
</comment>
<keyword evidence="3" id="KW-1185">Reference proteome</keyword>
<feature type="compositionally biased region" description="Basic and acidic residues" evidence="1">
    <location>
        <begin position="153"/>
        <end position="170"/>
    </location>
</feature>
<evidence type="ECO:0000313" key="2">
    <source>
        <dbReference type="EMBL" id="KAF0294063.1"/>
    </source>
</evidence>
<feature type="compositionally biased region" description="Low complexity" evidence="1">
    <location>
        <begin position="623"/>
        <end position="650"/>
    </location>
</feature>
<feature type="region of interest" description="Disordered" evidence="1">
    <location>
        <begin position="542"/>
        <end position="688"/>
    </location>
</feature>
<proteinExistence type="predicted"/>
<feature type="compositionally biased region" description="Low complexity" evidence="1">
    <location>
        <begin position="581"/>
        <end position="600"/>
    </location>
</feature>
<sequence length="688" mass="72865">MLASQTAMDNRLEGGSMVLSGGGGGKGAPRSGSPGAGGTPTSSGAGSPAGPNRADGTEKGSREADGAGELGALLLLSATSDDLMSISGDMDSLIFREALALADEFANAKENGEEEPPAMAASWQRLSADAGHMAQMLASGVEADPVPAPRPAPEPERHRPPTPGRRRDQAQQRPAPVEPEVIEVPCYRMSEPPPPAEPRRRHRLADSPVAERERAARAASPAYAALCEKASAELRQLEIQTQEEYENLQFEALERSMSAAPRRPPQLTPWDSTRPDSGTYRVNKRRSGTYRVAPSKSERQPMVLDRTFDTETPLDRTFDTEAVLNRTFETEAPLNRTLDIKEPLNQTFDTDAPVNRTFDTEAIMNQTFDRRTSRDRKSDRWTLLNGTFGADGPLNSTFDGHAPAPDVSFDASGGADGSPERELRAPRLSSGAGRRQSRRPEQPPAAAVGLNETFDAGEPSARLSAGGERRSLAAAGRAALNSTFDGGMAPSPLVADADDVDQPRRRAADATVALLHRTADQESLLNRTLDRETLLSRTAAQEALLSESPVPDSGGDTAMARTPAAELSRQSRHGSTPPRTRQPAAPSAEPAARAALRRPAGPLTSTPRRSAGSISSAGLTPISAGRPASPPSDSDGRSPPVVALRAVPAAGRSGLVRLTAHRPGPSPQTNGVRPTDVSNRRRLALAAV</sequence>
<dbReference type="Proteomes" id="UP000440578">
    <property type="component" value="Unassembled WGS sequence"/>
</dbReference>
<protein>
    <submittedName>
        <fullName evidence="2">Uncharacterized protein</fullName>
    </submittedName>
</protein>
<feature type="region of interest" description="Disordered" evidence="1">
    <location>
        <begin position="483"/>
        <end position="502"/>
    </location>
</feature>